<gene>
    <name evidence="6" type="ORF">Adu01nite_21880</name>
</gene>
<evidence type="ECO:0000256" key="4">
    <source>
        <dbReference type="SAM" id="MobiDB-lite"/>
    </source>
</evidence>
<accession>A0ABQ3YTG7</accession>
<feature type="compositionally biased region" description="Pro residues" evidence="4">
    <location>
        <begin position="503"/>
        <end position="520"/>
    </location>
</feature>
<dbReference type="Gene3D" id="2.120.10.60">
    <property type="entry name" value="Tricorn protease N-terminal domain"/>
    <property type="match status" value="1"/>
</dbReference>
<dbReference type="PRINTS" id="PR00301">
    <property type="entry name" value="HEATSHOCK70"/>
</dbReference>
<evidence type="ECO:0000256" key="5">
    <source>
        <dbReference type="SAM" id="Phobius"/>
    </source>
</evidence>
<evidence type="ECO:0000256" key="3">
    <source>
        <dbReference type="ARBA" id="ARBA00023186"/>
    </source>
</evidence>
<keyword evidence="5" id="KW-0472">Membrane</keyword>
<keyword evidence="1" id="KW-0547">Nucleotide-binding</keyword>
<dbReference type="SUPFAM" id="SSF53067">
    <property type="entry name" value="Actin-like ATPase domain"/>
    <property type="match status" value="2"/>
</dbReference>
<sequence length="853" mass="88455">MQYGLGIDLGTTQTAAAVRVDGRVEVVRLGGRRAEIPSLVFVKPDGGLLIGEAAERRGQAEPARLAREFKRRMGDPVPILVGGTPFSAHALTAKLLRHVLDTVAGLQDGPPAAITVTHPANWGPYKREQLDQAIKLADAGPVQTRSEPEAAALQHATARRIADGETVAVYDLGGGTFDVAVLRRDGDGFVLLGEPEGVEQLGGIDFDEAVFGHVLTVLGDKADLDPGDPEAVAALARLRRDCVEAKESLSFDTETMIPVALPGLHTRIRLNRSELESMIAPSLADTITATQRALRGAGVAPAQLSAFLLAGGSSRIPLVSQLLSTEFQRPVVADPHPEHSIAMGAAVATAVVVGGGSPFAAAAPPPRPAESAPTGGYSPISSPQWGGAAVAATGAAPANGSSATGTPTSTNPGAGSPPYGTPTPTYGNAPVSSTPVSSAPTSTPPANGVPGQAAPSHGPLAYSRGSASIPGAAAPTALGTTPPIGMAPRTGAGTALAGGGAPPGVPQDPRPWPPPPLPGPPKRNLSKILMVAALVVAVIAGGTAAGLVLLNKSNKDKNAAATPTATTASAAASQAAPVDPLAPPTDTMLIRVDTPIAGGKKESKVYSFTPGSDTRTIFPGTKAGDVLPKWSHSRQQIAMTHNNGEHTSIDVMNADGSDRHEVADDAGGRVAWSADDKKIAFMKKFDGTKQIAVLNLETGELKQLTKTKTQKDDAMWSPDGNSILYWLNRDGVRQVYELTVANPKEPGRQITKPETGQVNDPVYSPDGSQVLFTLEVDQDNSDIWLVGIDGSNPHRVTSNPAREMDPTWSPDGKWFAFVRGDYDHPTVVIQRPDGSGEKVLTKPGAYEGHPCWY</sequence>
<keyword evidence="5" id="KW-0812">Transmembrane</keyword>
<keyword evidence="7" id="KW-1185">Reference proteome</keyword>
<evidence type="ECO:0000256" key="2">
    <source>
        <dbReference type="ARBA" id="ARBA00022840"/>
    </source>
</evidence>
<keyword evidence="2" id="KW-0067">ATP-binding</keyword>
<evidence type="ECO:0000256" key="1">
    <source>
        <dbReference type="ARBA" id="ARBA00022741"/>
    </source>
</evidence>
<dbReference type="Proteomes" id="UP000637628">
    <property type="component" value="Unassembled WGS sequence"/>
</dbReference>
<feature type="region of interest" description="Disordered" evidence="4">
    <location>
        <begin position="561"/>
        <end position="585"/>
    </location>
</feature>
<feature type="compositionally biased region" description="Low complexity" evidence="4">
    <location>
        <begin position="561"/>
        <end position="577"/>
    </location>
</feature>
<dbReference type="PANTHER" id="PTHR45639:SF34">
    <property type="entry name" value="CHAPERONE PROTEIN DNAK"/>
    <property type="match status" value="1"/>
</dbReference>
<evidence type="ECO:0000313" key="7">
    <source>
        <dbReference type="Proteomes" id="UP000637628"/>
    </source>
</evidence>
<keyword evidence="5" id="KW-1133">Transmembrane helix</keyword>
<feature type="compositionally biased region" description="Low complexity" evidence="4">
    <location>
        <begin position="386"/>
        <end position="446"/>
    </location>
</feature>
<dbReference type="Pfam" id="PF07676">
    <property type="entry name" value="PD40"/>
    <property type="match status" value="2"/>
</dbReference>
<name>A0ABQ3YTG7_9ACTN</name>
<dbReference type="InterPro" id="IPR011042">
    <property type="entry name" value="6-blade_b-propeller_TolB-like"/>
</dbReference>
<dbReference type="SUPFAM" id="SSF82171">
    <property type="entry name" value="DPP6 N-terminal domain-like"/>
    <property type="match status" value="1"/>
</dbReference>
<dbReference type="InterPro" id="IPR043129">
    <property type="entry name" value="ATPase_NBD"/>
</dbReference>
<protein>
    <submittedName>
        <fullName evidence="6">Uncharacterized protein</fullName>
    </submittedName>
</protein>
<dbReference type="Gene3D" id="2.120.10.30">
    <property type="entry name" value="TolB, C-terminal domain"/>
    <property type="match status" value="1"/>
</dbReference>
<organism evidence="6 7">
    <name type="scientific">Paractinoplanes durhamensis</name>
    <dbReference type="NCBI Taxonomy" id="113563"/>
    <lineage>
        <taxon>Bacteria</taxon>
        <taxon>Bacillati</taxon>
        <taxon>Actinomycetota</taxon>
        <taxon>Actinomycetes</taxon>
        <taxon>Micromonosporales</taxon>
        <taxon>Micromonosporaceae</taxon>
        <taxon>Paractinoplanes</taxon>
    </lineage>
</organism>
<dbReference type="EMBL" id="BOML01000019">
    <property type="protein sequence ID" value="GIE00838.1"/>
    <property type="molecule type" value="Genomic_DNA"/>
</dbReference>
<feature type="compositionally biased region" description="Low complexity" evidence="4">
    <location>
        <begin position="469"/>
        <end position="495"/>
    </location>
</feature>
<dbReference type="PANTHER" id="PTHR45639">
    <property type="entry name" value="HSC70CB, ISOFORM G-RELATED"/>
    <property type="match status" value="1"/>
</dbReference>
<dbReference type="Gene3D" id="3.90.640.10">
    <property type="entry name" value="Actin, Chain A, domain 4"/>
    <property type="match status" value="1"/>
</dbReference>
<dbReference type="InterPro" id="IPR013126">
    <property type="entry name" value="Hsp_70_fam"/>
</dbReference>
<evidence type="ECO:0000313" key="6">
    <source>
        <dbReference type="EMBL" id="GIE00838.1"/>
    </source>
</evidence>
<reference evidence="6 7" key="1">
    <citation type="submission" date="2021-01" db="EMBL/GenBank/DDBJ databases">
        <title>Whole genome shotgun sequence of Actinoplanes durhamensis NBRC 14914.</title>
        <authorList>
            <person name="Komaki H."/>
            <person name="Tamura T."/>
        </authorList>
    </citation>
    <scope>NUCLEOTIDE SEQUENCE [LARGE SCALE GENOMIC DNA]</scope>
    <source>
        <strain evidence="6 7">NBRC 14914</strain>
    </source>
</reference>
<feature type="transmembrane region" description="Helical" evidence="5">
    <location>
        <begin position="528"/>
        <end position="550"/>
    </location>
</feature>
<dbReference type="InterPro" id="IPR011659">
    <property type="entry name" value="WD40"/>
</dbReference>
<proteinExistence type="predicted"/>
<dbReference type="RefSeq" id="WP_203726457.1">
    <property type="nucleotide sequence ID" value="NZ_BAAATX010000003.1"/>
</dbReference>
<dbReference type="Gene3D" id="3.30.420.40">
    <property type="match status" value="2"/>
</dbReference>
<feature type="region of interest" description="Disordered" evidence="4">
    <location>
        <begin position="745"/>
        <end position="764"/>
    </location>
</feature>
<comment type="caution">
    <text evidence="6">The sequence shown here is derived from an EMBL/GenBank/DDBJ whole genome shotgun (WGS) entry which is preliminary data.</text>
</comment>
<dbReference type="Pfam" id="PF00012">
    <property type="entry name" value="HSP70"/>
    <property type="match status" value="2"/>
</dbReference>
<keyword evidence="3" id="KW-0143">Chaperone</keyword>
<feature type="region of interest" description="Disordered" evidence="4">
    <location>
        <begin position="360"/>
        <end position="520"/>
    </location>
</feature>